<dbReference type="AlphaFoldDB" id="A0A645CPR4"/>
<comment type="caution">
    <text evidence="1">The sequence shown here is derived from an EMBL/GenBank/DDBJ whole genome shotgun (WGS) entry which is preliminary data.</text>
</comment>
<organism evidence="1">
    <name type="scientific">bioreactor metagenome</name>
    <dbReference type="NCBI Taxonomy" id="1076179"/>
    <lineage>
        <taxon>unclassified sequences</taxon>
        <taxon>metagenomes</taxon>
        <taxon>ecological metagenomes</taxon>
    </lineage>
</organism>
<proteinExistence type="predicted"/>
<evidence type="ECO:0000313" key="1">
    <source>
        <dbReference type="EMBL" id="MPM78864.1"/>
    </source>
</evidence>
<gene>
    <name evidence="1" type="ORF">SDC9_125879</name>
</gene>
<name>A0A645CPR4_9ZZZZ</name>
<accession>A0A645CPR4</accession>
<protein>
    <submittedName>
        <fullName evidence="1">Uncharacterized protein</fullName>
    </submittedName>
</protein>
<reference evidence="1" key="1">
    <citation type="submission" date="2019-08" db="EMBL/GenBank/DDBJ databases">
        <authorList>
            <person name="Kucharzyk K."/>
            <person name="Murdoch R.W."/>
            <person name="Higgins S."/>
            <person name="Loffler F."/>
        </authorList>
    </citation>
    <scope>NUCLEOTIDE SEQUENCE</scope>
</reference>
<dbReference type="EMBL" id="VSSQ01028957">
    <property type="protein sequence ID" value="MPM78864.1"/>
    <property type="molecule type" value="Genomic_DNA"/>
</dbReference>
<sequence length="47" mass="5231">MKGDNSMSTDDHTKSIEASEAAQVFLQLDEETQKELICLLRFLSSLG</sequence>